<feature type="compositionally biased region" description="Basic and acidic residues" evidence="1">
    <location>
        <begin position="1"/>
        <end position="21"/>
    </location>
</feature>
<evidence type="ECO:0000313" key="3">
    <source>
        <dbReference type="Proteomes" id="UP001162162"/>
    </source>
</evidence>
<comment type="caution">
    <text evidence="2">The sequence shown here is derived from an EMBL/GenBank/DDBJ whole genome shotgun (WGS) entry which is preliminary data.</text>
</comment>
<sequence>MDFDKLSLFDKSEKDDDDKKSVRFNLDNNTDIGITFSDKSSSEDDLATSDKNNKVDDIINVKIMPSKSRFTVAPVLEPLNKTNSLKLIKPNPTDFIKPKLTINRSSDSDEDTKSLEKVAINNIESFFDSDNSLSSPSEKIAEMSKKLEERAEKKVTIIKQTLWEEKNEEIIKFKSDLQMSHKEELERILIEEKTKHEENIKTEKWKQEPREHWKRKETN</sequence>
<dbReference type="AlphaFoldDB" id="A0AAV8XE66"/>
<accession>A0AAV8XE66</accession>
<keyword evidence="3" id="KW-1185">Reference proteome</keyword>
<dbReference type="Proteomes" id="UP001162162">
    <property type="component" value="Unassembled WGS sequence"/>
</dbReference>
<feature type="region of interest" description="Disordered" evidence="1">
    <location>
        <begin position="1"/>
        <end position="51"/>
    </location>
</feature>
<reference evidence="2" key="1">
    <citation type="journal article" date="2023" name="Insect Mol. Biol.">
        <title>Genome sequencing provides insights into the evolution of gene families encoding plant cell wall-degrading enzymes in longhorned beetles.</title>
        <authorList>
            <person name="Shin N.R."/>
            <person name="Okamura Y."/>
            <person name="Kirsch R."/>
            <person name="Pauchet Y."/>
        </authorList>
    </citation>
    <scope>NUCLEOTIDE SEQUENCE</scope>
    <source>
        <strain evidence="2">AMC_N1</strain>
    </source>
</reference>
<name>A0AAV8XE66_9CUCU</name>
<feature type="region of interest" description="Disordered" evidence="1">
    <location>
        <begin position="196"/>
        <end position="219"/>
    </location>
</feature>
<organism evidence="2 3">
    <name type="scientific">Aromia moschata</name>
    <dbReference type="NCBI Taxonomy" id="1265417"/>
    <lineage>
        <taxon>Eukaryota</taxon>
        <taxon>Metazoa</taxon>
        <taxon>Ecdysozoa</taxon>
        <taxon>Arthropoda</taxon>
        <taxon>Hexapoda</taxon>
        <taxon>Insecta</taxon>
        <taxon>Pterygota</taxon>
        <taxon>Neoptera</taxon>
        <taxon>Endopterygota</taxon>
        <taxon>Coleoptera</taxon>
        <taxon>Polyphaga</taxon>
        <taxon>Cucujiformia</taxon>
        <taxon>Chrysomeloidea</taxon>
        <taxon>Cerambycidae</taxon>
        <taxon>Cerambycinae</taxon>
        <taxon>Callichromatini</taxon>
        <taxon>Aromia</taxon>
    </lineage>
</organism>
<proteinExistence type="predicted"/>
<evidence type="ECO:0000256" key="1">
    <source>
        <dbReference type="SAM" id="MobiDB-lite"/>
    </source>
</evidence>
<dbReference type="EMBL" id="JAPWTK010000760">
    <property type="protein sequence ID" value="KAJ8936300.1"/>
    <property type="molecule type" value="Genomic_DNA"/>
</dbReference>
<evidence type="ECO:0000313" key="2">
    <source>
        <dbReference type="EMBL" id="KAJ8936300.1"/>
    </source>
</evidence>
<protein>
    <submittedName>
        <fullName evidence="2">Uncharacterized protein</fullName>
    </submittedName>
</protein>
<gene>
    <name evidence="2" type="ORF">NQ318_001493</name>
</gene>